<dbReference type="PANTHER" id="PTHR21666">
    <property type="entry name" value="PEPTIDASE-RELATED"/>
    <property type="match status" value="1"/>
</dbReference>
<feature type="domain" description="M23ase beta-sheet core" evidence="1">
    <location>
        <begin position="198"/>
        <end position="295"/>
    </location>
</feature>
<reference evidence="3" key="1">
    <citation type="journal article" date="2012" name="Stand. Genomic Sci.">
        <title>Genome sequence of the Antarctic rhodopsins-containing flavobacterium Gillisia limnaea type strain (R-8282(T)).</title>
        <authorList>
            <person name="Riedel T."/>
            <person name="Held B."/>
            <person name="Nolan M."/>
            <person name="Lucas S."/>
            <person name="Lapidus A."/>
            <person name="Tice H."/>
            <person name="Del Rio T.G."/>
            <person name="Cheng J.F."/>
            <person name="Han C."/>
            <person name="Tapia R."/>
            <person name="Goodwin L.A."/>
            <person name="Pitluck S."/>
            <person name="Liolios K."/>
            <person name="Mavromatis K."/>
            <person name="Pagani I."/>
            <person name="Ivanova N."/>
            <person name="Mikhailova N."/>
            <person name="Pati A."/>
            <person name="Chen A."/>
            <person name="Palaniappan K."/>
            <person name="Land M."/>
            <person name="Rohde M."/>
            <person name="Tindall B.J."/>
            <person name="Detter J.C."/>
            <person name="Goker M."/>
            <person name="Bristow J."/>
            <person name="Eisen J.A."/>
            <person name="Markowitz V."/>
            <person name="Hugenholtz P."/>
            <person name="Kyrpides N.C."/>
            <person name="Klenk H.P."/>
            <person name="Woyke T."/>
        </authorList>
    </citation>
    <scope>NUCLEOTIDE SEQUENCE [LARGE SCALE GENOMIC DNA]</scope>
    <source>
        <strain evidence="3">DSM 15749 / LMG 21470 / R-8282</strain>
    </source>
</reference>
<dbReference type="EMBL" id="JH594606">
    <property type="protein sequence ID" value="EHQ02510.1"/>
    <property type="molecule type" value="Genomic_DNA"/>
</dbReference>
<dbReference type="eggNOG" id="COG0739">
    <property type="taxonomic scope" value="Bacteria"/>
</dbReference>
<protein>
    <submittedName>
        <fullName evidence="2">Peptidase M23</fullName>
    </submittedName>
</protein>
<dbReference type="Pfam" id="PF01551">
    <property type="entry name" value="Peptidase_M23"/>
    <property type="match status" value="1"/>
</dbReference>
<dbReference type="SUPFAM" id="SSF51261">
    <property type="entry name" value="Duplicated hybrid motif"/>
    <property type="match status" value="1"/>
</dbReference>
<sequence>MQRSTFYFLGILCVGSFMGCSQLNKAKDLITSPSAKEKYQQEFSSSPALFNLWENQVGNALKDSLQIDLPYFSTGDFTPRGFLIYSYNVSLNPGEKLGIEAETASPPPMVFIDLYLKQNDSIKPYKIIASAQYKESRLTYEIKETGTYKIIVQPAMEANSPFVFKVKKSPVYLFPVSGAGNKNMQSFWGAGRDAGRRSHEGVDIFAARGTPVVAAINGYITSSGEKGLGGKQVWLRDPKRSQSLYYAHLDSIEPISGKLVKRGDTLGYVGNTGNARTTPPHLHFGIYKNYQGAIDPLYHIFQIENPEFNSRTDTLKLFSMKVTGKTANLRDKPYANGSRIIGNSKLNDTLIFLGKSNDWYHIRTLGNQAAFIHENLVAPL</sequence>
<dbReference type="PROSITE" id="PS51257">
    <property type="entry name" value="PROKAR_LIPOPROTEIN"/>
    <property type="match status" value="1"/>
</dbReference>
<dbReference type="InterPro" id="IPR011055">
    <property type="entry name" value="Dup_hybrid_motif"/>
</dbReference>
<dbReference type="PANTHER" id="PTHR21666:SF268">
    <property type="entry name" value="PEPTIDASE M23 DOMAIN-CONTAINING PROTEIN"/>
    <property type="match status" value="1"/>
</dbReference>
<dbReference type="GO" id="GO:0004222">
    <property type="term" value="F:metalloendopeptidase activity"/>
    <property type="evidence" value="ECO:0007669"/>
    <property type="project" value="TreeGrafter"/>
</dbReference>
<dbReference type="Gene3D" id="2.70.70.10">
    <property type="entry name" value="Glucose Permease (Domain IIA)"/>
    <property type="match status" value="1"/>
</dbReference>
<dbReference type="InterPro" id="IPR016047">
    <property type="entry name" value="M23ase_b-sheet_dom"/>
</dbReference>
<dbReference type="Proteomes" id="UP000003844">
    <property type="component" value="Unassembled WGS sequence"/>
</dbReference>
<accession>H2BSG3</accession>
<gene>
    <name evidence="2" type="ORF">Gilli_1868</name>
</gene>
<dbReference type="STRING" id="865937.Gilli_1868"/>
<keyword evidence="3" id="KW-1185">Reference proteome</keyword>
<name>H2BSG3_GILLR</name>
<dbReference type="RefSeq" id="WP_006988820.1">
    <property type="nucleotide sequence ID" value="NZ_JH594606.1"/>
</dbReference>
<evidence type="ECO:0000313" key="2">
    <source>
        <dbReference type="EMBL" id="EHQ02510.1"/>
    </source>
</evidence>
<proteinExistence type="predicted"/>
<organism evidence="2 3">
    <name type="scientific">Gillisia limnaea (strain DSM 15749 / LMG 21470 / R-8282)</name>
    <dbReference type="NCBI Taxonomy" id="865937"/>
    <lineage>
        <taxon>Bacteria</taxon>
        <taxon>Pseudomonadati</taxon>
        <taxon>Bacteroidota</taxon>
        <taxon>Flavobacteriia</taxon>
        <taxon>Flavobacteriales</taxon>
        <taxon>Flavobacteriaceae</taxon>
        <taxon>Gillisia</taxon>
    </lineage>
</organism>
<dbReference type="InterPro" id="IPR050570">
    <property type="entry name" value="Cell_wall_metabolism_enzyme"/>
</dbReference>
<dbReference type="Gene3D" id="2.30.30.40">
    <property type="entry name" value="SH3 Domains"/>
    <property type="match status" value="1"/>
</dbReference>
<dbReference type="AlphaFoldDB" id="H2BSG3"/>
<evidence type="ECO:0000259" key="1">
    <source>
        <dbReference type="Pfam" id="PF01551"/>
    </source>
</evidence>
<evidence type="ECO:0000313" key="3">
    <source>
        <dbReference type="Proteomes" id="UP000003844"/>
    </source>
</evidence>
<dbReference type="HOGENOM" id="CLU_043275_0_0_10"/>
<dbReference type="CDD" id="cd12797">
    <property type="entry name" value="M23_peptidase"/>
    <property type="match status" value="1"/>
</dbReference>